<dbReference type="Pfam" id="PF26054">
    <property type="entry name" value="PHD_G2E3"/>
    <property type="match status" value="1"/>
</dbReference>
<evidence type="ECO:0000256" key="1">
    <source>
        <dbReference type="ARBA" id="ARBA00004123"/>
    </source>
</evidence>
<feature type="domain" description="PHD-type" evidence="9">
    <location>
        <begin position="30"/>
        <end position="147"/>
    </location>
</feature>
<accession>A0A8J1LNJ1</accession>
<sequence>MHKAEHQCSFEIPEYFRSICKPNECCCRSSLACMFCGLSDDCTERFGEKKTYPEHDLTLHYYCLLLSSGIWQRGKENEEIYGFLVCDIKKEINRAKKLMCGLCKNRGASIGCVFPKCRRSFHYPCGVKKECIFQFTGSFRSYCWEHRPVQKIVSSQADSSPCTICLEHISNVPSYNVLHGPCCKTSWFHRNCLQRQALSAGLFFFRCTVCNNRDKFQKEMLRMGIHIPERDASWELEENAFQELLVRYQRCDAKKCVCRGGREYNDPESKWEIVCCQCCGSSGTHRACSSIQKLEPSWECPDCSGIVSTPGKRSRPASLAQSDQLGCLGFGIESSPKCPRLSTTPEDKVLLRHIPTQERTILDILHNLRLQINTDSVCTMLIQRETLWESSIECFQNSKFCPSGTLRVKFTKHKFRKECKQSNGSLSEYFGLLLNAIRSSPLLEGSEHKNIALNFEALQDKLYYEAGRMVALALIHGGPAPGFFSQTLFRCLLYDPQLVLPSVEDVADPNVVQAILTIQSCQRLGMLKSAVDHYFDYLQKTGSLCLVQTVRDRDLLVKQLLSYHVIRRVQQPLESFKQGLMTLGVLEKIQAHPTLFWSALVLGPEKLTAKAMADLFTVTYTGLSAKQQSDALGFWVDYLEDTEEGTTASSLEDILNFATGLPSIPPAGFDPWPSVRFRNKASLKARKNIHCLELPVCSSYSDFTDNMNKAICKVLCKA</sequence>
<dbReference type="SUPFAM" id="SSF57903">
    <property type="entry name" value="FYVE/PHD zinc finger"/>
    <property type="match status" value="1"/>
</dbReference>
<dbReference type="CTD" id="108699706"/>
<dbReference type="GeneID" id="108699706"/>
<evidence type="ECO:0000256" key="6">
    <source>
        <dbReference type="ARBA" id="ARBA00022786"/>
    </source>
</evidence>
<dbReference type="InterPro" id="IPR035983">
    <property type="entry name" value="Hect_E3_ubiquitin_ligase"/>
</dbReference>
<dbReference type="PANTHER" id="PTHR12420:SF42">
    <property type="entry name" value="G2_M PHASE-SPECIFIC E3 UBIQUITIN-PROTEIN LIGASE"/>
    <property type="match status" value="1"/>
</dbReference>
<dbReference type="CDD" id="cd15496">
    <property type="entry name" value="PHD_PHF7_G2E3_like"/>
    <property type="match status" value="1"/>
</dbReference>
<dbReference type="InterPro" id="IPR011011">
    <property type="entry name" value="Znf_FYVE_PHD"/>
</dbReference>
<evidence type="ECO:0000256" key="7">
    <source>
        <dbReference type="ARBA" id="ARBA00022833"/>
    </source>
</evidence>
<evidence type="ECO:0000313" key="10">
    <source>
        <dbReference type="Proteomes" id="UP000186698"/>
    </source>
</evidence>
<keyword evidence="4" id="KW-0479">Metal-binding</keyword>
<keyword evidence="7" id="KW-0862">Zinc</keyword>
<proteinExistence type="predicted"/>
<dbReference type="Gene3D" id="3.30.2160.10">
    <property type="entry name" value="Hect, E3 ligase catalytic domain"/>
    <property type="match status" value="1"/>
</dbReference>
<reference evidence="11" key="1">
    <citation type="submission" date="2025-08" db="UniProtKB">
        <authorList>
            <consortium name="RefSeq"/>
        </authorList>
    </citation>
    <scope>IDENTIFICATION</scope>
    <source>
        <strain evidence="11">J_2021</strain>
        <tissue evidence="11">Erythrocytes</tissue>
    </source>
</reference>
<keyword evidence="10" id="KW-1185">Reference proteome</keyword>
<keyword evidence="3" id="KW-0808">Transferase</keyword>
<dbReference type="PROSITE" id="PS51805">
    <property type="entry name" value="EPHD"/>
    <property type="match status" value="1"/>
</dbReference>
<keyword evidence="8" id="KW-0539">Nucleus</keyword>
<dbReference type="CDD" id="cd15669">
    <property type="entry name" value="ePHD_PHF7_G2E3_like"/>
    <property type="match status" value="1"/>
</dbReference>
<dbReference type="PANTHER" id="PTHR12420">
    <property type="entry name" value="PHD FINGER PROTEIN"/>
    <property type="match status" value="1"/>
</dbReference>
<keyword evidence="5" id="KW-0863">Zinc-finger</keyword>
<evidence type="ECO:0000256" key="2">
    <source>
        <dbReference type="ARBA" id="ARBA00004906"/>
    </source>
</evidence>
<dbReference type="GO" id="GO:0004842">
    <property type="term" value="F:ubiquitin-protein transferase activity"/>
    <property type="evidence" value="ECO:0007669"/>
    <property type="project" value="InterPro"/>
</dbReference>
<dbReference type="GO" id="GO:0005634">
    <property type="term" value="C:nucleus"/>
    <property type="evidence" value="ECO:0000318"/>
    <property type="project" value="GO_Central"/>
</dbReference>
<dbReference type="Pfam" id="PF00632">
    <property type="entry name" value="HECT"/>
    <property type="match status" value="1"/>
</dbReference>
<evidence type="ECO:0000256" key="4">
    <source>
        <dbReference type="ARBA" id="ARBA00022723"/>
    </source>
</evidence>
<dbReference type="SUPFAM" id="SSF56204">
    <property type="entry name" value="Hect, E3 ligase catalytic domain"/>
    <property type="match status" value="1"/>
</dbReference>
<dbReference type="InterPro" id="IPR013083">
    <property type="entry name" value="Znf_RING/FYVE/PHD"/>
</dbReference>
<dbReference type="RefSeq" id="XP_041430741.1">
    <property type="nucleotide sequence ID" value="XM_041574807.1"/>
</dbReference>
<dbReference type="Proteomes" id="UP000186698">
    <property type="component" value="Chromosome 8S"/>
</dbReference>
<dbReference type="SMART" id="SM00119">
    <property type="entry name" value="HECTc"/>
    <property type="match status" value="1"/>
</dbReference>
<dbReference type="FunFam" id="3.30.40.10:FF:000132">
    <property type="entry name" value="G2/M phase-specific E3 ubiquitin-protein ligase"/>
    <property type="match status" value="1"/>
</dbReference>
<keyword evidence="6" id="KW-0833">Ubl conjugation pathway</keyword>
<evidence type="ECO:0000256" key="8">
    <source>
        <dbReference type="ARBA" id="ARBA00023242"/>
    </source>
</evidence>
<dbReference type="Gene3D" id="3.30.40.10">
    <property type="entry name" value="Zinc/RING finger domain, C3HC4 (zinc finger)"/>
    <property type="match status" value="2"/>
</dbReference>
<name>A0A8J1LNJ1_XENLA</name>
<dbReference type="InterPro" id="IPR034732">
    <property type="entry name" value="EPHD"/>
</dbReference>
<evidence type="ECO:0000256" key="3">
    <source>
        <dbReference type="ARBA" id="ARBA00022679"/>
    </source>
</evidence>
<dbReference type="InterPro" id="IPR042013">
    <property type="entry name" value="PHF7/G2E3_ePHD"/>
</dbReference>
<dbReference type="InterPro" id="IPR051188">
    <property type="entry name" value="PHD-type_Zinc_Finger"/>
</dbReference>
<dbReference type="InterPro" id="IPR059102">
    <property type="entry name" value="PHD_PHF7/G2E3-like"/>
</dbReference>
<dbReference type="SMART" id="SM00249">
    <property type="entry name" value="PHD"/>
    <property type="match status" value="3"/>
</dbReference>
<dbReference type="AlphaFoldDB" id="A0A8J1LNJ1"/>
<protein>
    <submittedName>
        <fullName evidence="11">G2/M phase-specific E3 ubiquitin-protein ligase isoform X1</fullName>
    </submittedName>
</protein>
<evidence type="ECO:0000313" key="11">
    <source>
        <dbReference type="RefSeq" id="XP_041430741.1"/>
    </source>
</evidence>
<dbReference type="InterPro" id="IPR000569">
    <property type="entry name" value="HECT_dom"/>
</dbReference>
<evidence type="ECO:0000259" key="9">
    <source>
        <dbReference type="PROSITE" id="PS51805"/>
    </source>
</evidence>
<evidence type="ECO:0000256" key="5">
    <source>
        <dbReference type="ARBA" id="ARBA00022771"/>
    </source>
</evidence>
<dbReference type="InterPro" id="IPR001965">
    <property type="entry name" value="Znf_PHD"/>
</dbReference>
<dbReference type="GO" id="GO:0008270">
    <property type="term" value="F:zinc ion binding"/>
    <property type="evidence" value="ECO:0007669"/>
    <property type="project" value="UniProtKB-KW"/>
</dbReference>
<comment type="subcellular location">
    <subcellularLocation>
        <location evidence="1">Nucleus</location>
    </subcellularLocation>
</comment>
<dbReference type="OrthoDB" id="2384350at2759"/>
<dbReference type="Pfam" id="PF13771">
    <property type="entry name" value="zf-HC5HC2H"/>
    <property type="match status" value="1"/>
</dbReference>
<organism evidence="10 11">
    <name type="scientific">Xenopus laevis</name>
    <name type="common">African clawed frog</name>
    <dbReference type="NCBI Taxonomy" id="8355"/>
    <lineage>
        <taxon>Eukaryota</taxon>
        <taxon>Metazoa</taxon>
        <taxon>Chordata</taxon>
        <taxon>Craniata</taxon>
        <taxon>Vertebrata</taxon>
        <taxon>Euteleostomi</taxon>
        <taxon>Amphibia</taxon>
        <taxon>Batrachia</taxon>
        <taxon>Anura</taxon>
        <taxon>Pipoidea</taxon>
        <taxon>Pipidae</taxon>
        <taxon>Xenopodinae</taxon>
        <taxon>Xenopus</taxon>
        <taxon>Xenopus</taxon>
    </lineage>
</organism>
<gene>
    <name evidence="11" type="primary">g2e3.S</name>
</gene>
<dbReference type="Gene3D" id="3.90.1750.10">
    <property type="entry name" value="Hect, E3 ligase catalytic domains"/>
    <property type="match status" value="1"/>
</dbReference>
<comment type="pathway">
    <text evidence="2">Protein modification; protein ubiquitination.</text>
</comment>